<dbReference type="Proteomes" id="UP000053475">
    <property type="component" value="Unassembled WGS sequence"/>
</dbReference>
<dbReference type="Pfam" id="PF00106">
    <property type="entry name" value="adh_short"/>
    <property type="match status" value="1"/>
</dbReference>
<dbReference type="SUPFAM" id="SSF51735">
    <property type="entry name" value="NAD(P)-binding Rossmann-fold domains"/>
    <property type="match status" value="1"/>
</dbReference>
<evidence type="ECO:0000313" key="2">
    <source>
        <dbReference type="EMBL" id="KIA75334.1"/>
    </source>
</evidence>
<evidence type="ECO:0000256" key="1">
    <source>
        <dbReference type="ARBA" id="ARBA00023002"/>
    </source>
</evidence>
<protein>
    <submittedName>
        <fullName evidence="2">Short-chain dehydrogenase</fullName>
    </submittedName>
</protein>
<organism evidence="2 3">
    <name type="scientific">Aspergillus ustus</name>
    <dbReference type="NCBI Taxonomy" id="40382"/>
    <lineage>
        <taxon>Eukaryota</taxon>
        <taxon>Fungi</taxon>
        <taxon>Dikarya</taxon>
        <taxon>Ascomycota</taxon>
        <taxon>Pezizomycotina</taxon>
        <taxon>Eurotiomycetes</taxon>
        <taxon>Eurotiomycetidae</taxon>
        <taxon>Eurotiales</taxon>
        <taxon>Aspergillaceae</taxon>
        <taxon>Aspergillus</taxon>
        <taxon>Aspergillus subgen. Nidulantes</taxon>
    </lineage>
</organism>
<keyword evidence="1" id="KW-0560">Oxidoreductase</keyword>
<keyword evidence="3" id="KW-1185">Reference proteome</keyword>
<dbReference type="AlphaFoldDB" id="A0A0C1EFA7"/>
<dbReference type="InterPro" id="IPR002347">
    <property type="entry name" value="SDR_fam"/>
</dbReference>
<comment type="caution">
    <text evidence="2">The sequence shown here is derived from an EMBL/GenBank/DDBJ whole genome shotgun (WGS) entry which is preliminary data.</text>
</comment>
<reference evidence="2 3" key="1">
    <citation type="submission" date="2014-11" db="EMBL/GenBank/DDBJ databases">
        <title>Genomics derived discovery of secondary metabolites biosynthetic gene clusters in Aspergillus ustus.</title>
        <authorList>
            <person name="Pi B."/>
            <person name="Dai F."/>
            <person name="Song X."/>
            <person name="Zhu C."/>
            <person name="Li H."/>
            <person name="Yu D."/>
        </authorList>
    </citation>
    <scope>NUCLEOTIDE SEQUENCE [LARGE SCALE GENOMIC DNA]</scope>
    <source>
        <strain evidence="2 3">3.3904</strain>
    </source>
</reference>
<evidence type="ECO:0000313" key="3">
    <source>
        <dbReference type="Proteomes" id="UP000053475"/>
    </source>
</evidence>
<dbReference type="Gene3D" id="3.40.50.720">
    <property type="entry name" value="NAD(P)-binding Rossmann-like Domain"/>
    <property type="match status" value="1"/>
</dbReference>
<dbReference type="InterPro" id="IPR036291">
    <property type="entry name" value="NAD(P)-bd_dom_sf"/>
</dbReference>
<proteinExistence type="predicted"/>
<gene>
    <name evidence="2" type="ORF">HK57_00213</name>
</gene>
<dbReference type="InterPro" id="IPR052228">
    <property type="entry name" value="Sec_Metab_Biosynth_Oxidored"/>
</dbReference>
<dbReference type="PANTHER" id="PTHR47534">
    <property type="entry name" value="YALI0E05731P"/>
    <property type="match status" value="1"/>
</dbReference>
<dbReference type="GO" id="GO:0016491">
    <property type="term" value="F:oxidoreductase activity"/>
    <property type="evidence" value="ECO:0007669"/>
    <property type="project" value="UniProtKB-KW"/>
</dbReference>
<sequence>MVSLQTVQHANAGIAALPSGLVALFMGATSGIGQSTLQHFAGHAPSSRIYSIARPSSVASHESFLSTLRDANSSVTTNLITADVSLISEIDRLVDDLKQTESKIDIVFLSAGFMAFEGRHDTKEGLDPSMSTRYYSRLRLITQLLPLLNNPAAPSPRIVSVLAGGLEGPLNEADLDLRGPGAWSFWNASVHAGTMGTLALERVARQNPRLSITHWFPGPVATPGLKRANAFGMRPPNPASQDEAGQRGATIATNDRYAVSGAEGLVPRPQGLGPVKTSGGGIFLVDPNGESSSNEGLLAGFRERGVDETVWRFTEEIFAAATKAGRG</sequence>
<accession>A0A0C1EFA7</accession>
<dbReference type="EMBL" id="JOMC01000243">
    <property type="protein sequence ID" value="KIA75334.1"/>
    <property type="molecule type" value="Genomic_DNA"/>
</dbReference>
<dbReference type="PANTHER" id="PTHR47534:SF3">
    <property type="entry name" value="ALCOHOL DEHYDROGENASE-LIKE C-TERMINAL DOMAIN-CONTAINING PROTEIN"/>
    <property type="match status" value="1"/>
</dbReference>
<name>A0A0C1EFA7_ASPUT</name>